<dbReference type="AlphaFoldDB" id="A0A7T0C1Z1"/>
<accession>A0A7T0C1Z1</accession>
<dbReference type="KEGG" id="nva:G3M78_06305"/>
<evidence type="ECO:0000313" key="2">
    <source>
        <dbReference type="Proteomes" id="UP000594464"/>
    </source>
</evidence>
<proteinExistence type="predicted"/>
<evidence type="ECO:0000313" key="1">
    <source>
        <dbReference type="EMBL" id="QPJ65021.1"/>
    </source>
</evidence>
<name>A0A7T0C1Z1_9BACT</name>
<sequence>MNQAFEISNRLEAIGVHSPVSTTYADVDSRLPSTETLERVQVSRHRILLPLMRYSFAPGVIRDMKDFDILHAHNYRNFLTDAGFFLPANISAPSSSARMAPCSATRNT</sequence>
<dbReference type="EMBL" id="CP048620">
    <property type="protein sequence ID" value="QPJ65021.1"/>
    <property type="molecule type" value="Genomic_DNA"/>
</dbReference>
<gene>
    <name evidence="1" type="ORF">G3M78_06305</name>
</gene>
<organism evidence="1 2">
    <name type="scientific">Candidatus Nitrohelix vancouverensis</name>
    <dbReference type="NCBI Taxonomy" id="2705534"/>
    <lineage>
        <taxon>Bacteria</taxon>
        <taxon>Pseudomonadati</taxon>
        <taxon>Nitrospinota/Tectimicrobiota group</taxon>
        <taxon>Nitrospinota</taxon>
        <taxon>Nitrospinia</taxon>
        <taxon>Nitrospinales</taxon>
        <taxon>Nitrospinaceae</taxon>
        <taxon>Candidatus Nitrohelix</taxon>
    </lineage>
</organism>
<dbReference type="Proteomes" id="UP000594464">
    <property type="component" value="Chromosome"/>
</dbReference>
<reference evidence="2" key="1">
    <citation type="submission" date="2020-02" db="EMBL/GenBank/DDBJ databases">
        <title>Genomic and physiological characterization of two novel Nitrospinaceae genera.</title>
        <authorList>
            <person name="Mueller A.J."/>
            <person name="Jung M.-Y."/>
            <person name="Strachan C.R."/>
            <person name="Herbold C.W."/>
            <person name="Kirkegaard R.H."/>
            <person name="Daims H."/>
        </authorList>
    </citation>
    <scope>NUCLEOTIDE SEQUENCE [LARGE SCALE GENOMIC DNA]</scope>
</reference>
<protein>
    <submittedName>
        <fullName evidence="1">Uncharacterized protein</fullName>
    </submittedName>
</protein>